<evidence type="ECO:0000256" key="2">
    <source>
        <dbReference type="ARBA" id="ARBA00007613"/>
    </source>
</evidence>
<proteinExistence type="inferred from homology"/>
<dbReference type="Proteomes" id="UP000500961">
    <property type="component" value="Chromosome"/>
</dbReference>
<dbReference type="InterPro" id="IPR003423">
    <property type="entry name" value="OMP_efflux"/>
</dbReference>
<evidence type="ECO:0000313" key="10">
    <source>
        <dbReference type="EMBL" id="QKG78828.1"/>
    </source>
</evidence>
<comment type="subcellular location">
    <subcellularLocation>
        <location evidence="1">Cell outer membrane</location>
    </subcellularLocation>
</comment>
<keyword evidence="3" id="KW-0813">Transport</keyword>
<dbReference type="GO" id="GO:0015288">
    <property type="term" value="F:porin activity"/>
    <property type="evidence" value="ECO:0007669"/>
    <property type="project" value="TreeGrafter"/>
</dbReference>
<evidence type="ECO:0000313" key="11">
    <source>
        <dbReference type="Proteomes" id="UP000500961"/>
    </source>
</evidence>
<dbReference type="RefSeq" id="WP_173072343.1">
    <property type="nucleotide sequence ID" value="NZ_CP041345.1"/>
</dbReference>
<sequence>MKRLKLISLLSAWLLGISYASAQQVLTLEQCRQMALEHNQKVLIADEHVEAASALKRSAKTQFLPSISANGLYTRTNKKFSLLENDLMLPVVPWTAIDPTTGGLNNTILSPTLPDGSPNPNFDPTVFGNTFAINPSTGQPYTDAEGNPVFQQYSWIPKEKAEIGEKNIYMAGISLTQPIFTGGKIRETYRIAKYGENLARAQSDAERTEVLYKTEESYWRVAAVNEKVKLVEAYIKLLDKLNTDLENYYAEGIIIKNDLLKVKVKKNEAELNLLKAKNGLTLAKMALCQQIGLPLATEIIIADSLPALMEPIAQANYVDSALALRPEIEALNQTINIAKSGVNIMKSRYMPNIGLTANYMFFNPNPYNGLTKEFGGDWSVGVAINVPIFHWNDRGHTLKAARSEQRVAELKMEEAKELISLQVQQAIFKLNESIKKVEMAQENLKQADENLKVTRDAFETGRQKTSDLLEAQAMWQSAYSELIDARMEYRLNMVNLKRVTGGLK</sequence>
<reference evidence="10 11" key="1">
    <citation type="submission" date="2019-07" db="EMBL/GenBank/DDBJ databases">
        <title>Thalassofilum flectens gen. nov., sp. nov., a novel moderate thermophilic anaerobe from a shallow sea hot spring in Kunashir Island (Russia), representing a new family in the order Bacteroidales, and proposal of Thalassofilacea fam. nov.</title>
        <authorList>
            <person name="Kochetkova T.V."/>
            <person name="Podosokorskaya O.A."/>
            <person name="Novikov A."/>
            <person name="Elcheninov A.G."/>
            <person name="Toshchakov S.V."/>
            <person name="Kublanov I.V."/>
        </authorList>
    </citation>
    <scope>NUCLEOTIDE SEQUENCE [LARGE SCALE GENOMIC DNA]</scope>
    <source>
        <strain evidence="10 11">38-H</strain>
    </source>
</reference>
<dbReference type="AlphaFoldDB" id="A0A7D3XU83"/>
<evidence type="ECO:0000256" key="3">
    <source>
        <dbReference type="ARBA" id="ARBA00022448"/>
    </source>
</evidence>
<evidence type="ECO:0000256" key="9">
    <source>
        <dbReference type="SAM" id="SignalP"/>
    </source>
</evidence>
<comment type="similarity">
    <text evidence="2">Belongs to the outer membrane factor (OMF) (TC 1.B.17) family.</text>
</comment>
<feature type="chain" id="PRO_5029764258" evidence="9">
    <location>
        <begin position="23"/>
        <end position="504"/>
    </location>
</feature>
<evidence type="ECO:0000256" key="4">
    <source>
        <dbReference type="ARBA" id="ARBA00022452"/>
    </source>
</evidence>
<dbReference type="KEGG" id="ttz:FHG85_00600"/>
<dbReference type="GO" id="GO:0015562">
    <property type="term" value="F:efflux transmembrane transporter activity"/>
    <property type="evidence" value="ECO:0007669"/>
    <property type="project" value="InterPro"/>
</dbReference>
<evidence type="ECO:0000256" key="6">
    <source>
        <dbReference type="ARBA" id="ARBA00023136"/>
    </source>
</evidence>
<dbReference type="GO" id="GO:0009279">
    <property type="term" value="C:cell outer membrane"/>
    <property type="evidence" value="ECO:0007669"/>
    <property type="project" value="UniProtKB-SubCell"/>
</dbReference>
<keyword evidence="8" id="KW-0175">Coiled coil</keyword>
<dbReference type="GO" id="GO:1990281">
    <property type="term" value="C:efflux pump complex"/>
    <property type="evidence" value="ECO:0007669"/>
    <property type="project" value="TreeGrafter"/>
</dbReference>
<keyword evidence="5" id="KW-0812">Transmembrane</keyword>
<accession>A0A7D3XU83</accession>
<keyword evidence="4" id="KW-1134">Transmembrane beta strand</keyword>
<protein>
    <submittedName>
        <fullName evidence="10">TolC family protein</fullName>
    </submittedName>
</protein>
<keyword evidence="6" id="KW-0472">Membrane</keyword>
<feature type="coiled-coil region" evidence="8">
    <location>
        <begin position="231"/>
        <end position="277"/>
    </location>
</feature>
<dbReference type="PANTHER" id="PTHR30026">
    <property type="entry name" value="OUTER MEMBRANE PROTEIN TOLC"/>
    <property type="match status" value="1"/>
</dbReference>
<organism evidence="10 11">
    <name type="scientific">Tenuifilum thalassicum</name>
    <dbReference type="NCBI Taxonomy" id="2590900"/>
    <lineage>
        <taxon>Bacteria</taxon>
        <taxon>Pseudomonadati</taxon>
        <taxon>Bacteroidota</taxon>
        <taxon>Bacteroidia</taxon>
        <taxon>Bacteroidales</taxon>
        <taxon>Tenuifilaceae</taxon>
        <taxon>Tenuifilum</taxon>
    </lineage>
</organism>
<keyword evidence="11" id="KW-1185">Reference proteome</keyword>
<dbReference type="SUPFAM" id="SSF56954">
    <property type="entry name" value="Outer membrane efflux proteins (OEP)"/>
    <property type="match status" value="1"/>
</dbReference>
<dbReference type="Pfam" id="PF02321">
    <property type="entry name" value="OEP"/>
    <property type="match status" value="2"/>
</dbReference>
<dbReference type="EMBL" id="CP041345">
    <property type="protein sequence ID" value="QKG78828.1"/>
    <property type="molecule type" value="Genomic_DNA"/>
</dbReference>
<feature type="signal peptide" evidence="9">
    <location>
        <begin position="1"/>
        <end position="22"/>
    </location>
</feature>
<evidence type="ECO:0000256" key="5">
    <source>
        <dbReference type="ARBA" id="ARBA00022692"/>
    </source>
</evidence>
<name>A0A7D3XU83_9BACT</name>
<dbReference type="PANTHER" id="PTHR30026:SF20">
    <property type="entry name" value="OUTER MEMBRANE PROTEIN TOLC"/>
    <property type="match status" value="1"/>
</dbReference>
<dbReference type="InterPro" id="IPR051906">
    <property type="entry name" value="TolC-like"/>
</dbReference>
<evidence type="ECO:0000256" key="8">
    <source>
        <dbReference type="SAM" id="Coils"/>
    </source>
</evidence>
<keyword evidence="7" id="KW-0998">Cell outer membrane</keyword>
<evidence type="ECO:0000256" key="1">
    <source>
        <dbReference type="ARBA" id="ARBA00004442"/>
    </source>
</evidence>
<feature type="coiled-coil region" evidence="8">
    <location>
        <begin position="398"/>
        <end position="457"/>
    </location>
</feature>
<keyword evidence="9" id="KW-0732">Signal</keyword>
<evidence type="ECO:0000256" key="7">
    <source>
        <dbReference type="ARBA" id="ARBA00023237"/>
    </source>
</evidence>
<gene>
    <name evidence="10" type="ORF">FHG85_00600</name>
</gene>
<dbReference type="Gene3D" id="1.20.1600.10">
    <property type="entry name" value="Outer membrane efflux proteins (OEP)"/>
    <property type="match status" value="1"/>
</dbReference>